<dbReference type="InterPro" id="IPR000032">
    <property type="entry name" value="HPr-like"/>
</dbReference>
<comment type="function">
    <text evidence="1">General (non sugar-specific) component of the phosphoenolpyruvate-dependent sugar phosphotransferase system (sugar PTS). This major carbohydrate active-transport system catalyzes the phosphorylation of incoming sugar substrates concomitantly with their translocation across the cell membrane. The phosphoryl group from phosphoenolpyruvate (PEP) is transferred to the phosphoryl carrier protein HPr by enzyme I. Phospho-HPr then transfers it to the PTS EIIA domain.</text>
</comment>
<keyword evidence="4" id="KW-0762">Sugar transport</keyword>
<organism evidence="7 8">
    <name type="scientific">Breznakiella homolactica</name>
    <dbReference type="NCBI Taxonomy" id="2798577"/>
    <lineage>
        <taxon>Bacteria</taxon>
        <taxon>Pseudomonadati</taxon>
        <taxon>Spirochaetota</taxon>
        <taxon>Spirochaetia</taxon>
        <taxon>Spirochaetales</taxon>
        <taxon>Breznakiellaceae</taxon>
        <taxon>Breznakiella</taxon>
    </lineage>
</organism>
<dbReference type="RefSeq" id="WP_215628224.1">
    <property type="nucleotide sequence ID" value="NZ_CP067089.2"/>
</dbReference>
<dbReference type="KEGG" id="bhc:JFL75_08380"/>
<dbReference type="PROSITE" id="PS51350">
    <property type="entry name" value="PTS_HPR_DOM"/>
    <property type="match status" value="1"/>
</dbReference>
<dbReference type="AlphaFoldDB" id="A0A7T7XR11"/>
<protein>
    <recommendedName>
        <fullName evidence="2">Phosphocarrier protein HPr</fullName>
    </recommendedName>
    <alternativeName>
        <fullName evidence="5">Histidine-containing protein</fullName>
    </alternativeName>
</protein>
<dbReference type="PANTHER" id="PTHR33705">
    <property type="entry name" value="PHOSPHOCARRIER PROTEIN HPR"/>
    <property type="match status" value="1"/>
</dbReference>
<reference evidence="7" key="1">
    <citation type="submission" date="2021-01" db="EMBL/GenBank/DDBJ databases">
        <title>Description of Breznakiella homolactica.</title>
        <authorList>
            <person name="Song Y."/>
            <person name="Brune A."/>
        </authorList>
    </citation>
    <scope>NUCLEOTIDE SEQUENCE</scope>
    <source>
        <strain evidence="7">RmG30</strain>
    </source>
</reference>
<dbReference type="PRINTS" id="PR00107">
    <property type="entry name" value="PHOSPHOCPHPR"/>
</dbReference>
<evidence type="ECO:0000256" key="1">
    <source>
        <dbReference type="ARBA" id="ARBA00003681"/>
    </source>
</evidence>
<keyword evidence="3" id="KW-0813">Transport</keyword>
<accession>A0A7T7XR11</accession>
<evidence type="ECO:0000256" key="3">
    <source>
        <dbReference type="ARBA" id="ARBA00022448"/>
    </source>
</evidence>
<evidence type="ECO:0000256" key="4">
    <source>
        <dbReference type="ARBA" id="ARBA00022597"/>
    </source>
</evidence>
<evidence type="ECO:0000313" key="7">
    <source>
        <dbReference type="EMBL" id="QQO10919.1"/>
    </source>
</evidence>
<dbReference type="SUPFAM" id="SSF55594">
    <property type="entry name" value="HPr-like"/>
    <property type="match status" value="1"/>
</dbReference>
<dbReference type="InterPro" id="IPR001020">
    <property type="entry name" value="PTS_HPr_His_P_site"/>
</dbReference>
<proteinExistence type="predicted"/>
<dbReference type="InterPro" id="IPR050399">
    <property type="entry name" value="HPr"/>
</dbReference>
<dbReference type="PROSITE" id="PS00369">
    <property type="entry name" value="PTS_HPR_HIS"/>
    <property type="match status" value="1"/>
</dbReference>
<sequence>MVQKEFTITNQNGLHTRPGNDFVKTAKQFSCAITLTKNGIAVDGKSLLKIMKSNIVKGDTILLTCDGEDEVQALEAMGSFLASLNE</sequence>
<dbReference type="Proteomes" id="UP000595917">
    <property type="component" value="Chromosome"/>
</dbReference>
<dbReference type="Gene3D" id="3.30.1340.10">
    <property type="entry name" value="HPr-like"/>
    <property type="match status" value="1"/>
</dbReference>
<evidence type="ECO:0000256" key="5">
    <source>
        <dbReference type="ARBA" id="ARBA00033055"/>
    </source>
</evidence>
<feature type="domain" description="HPr" evidence="6">
    <location>
        <begin position="1"/>
        <end position="86"/>
    </location>
</feature>
<name>A0A7T7XR11_9SPIR</name>
<evidence type="ECO:0000313" key="8">
    <source>
        <dbReference type="Proteomes" id="UP000595917"/>
    </source>
</evidence>
<dbReference type="InterPro" id="IPR035895">
    <property type="entry name" value="HPr-like_sf"/>
</dbReference>
<dbReference type="NCBIfam" id="TIGR01003">
    <property type="entry name" value="PTS_HPr_family"/>
    <property type="match status" value="1"/>
</dbReference>
<evidence type="ECO:0000259" key="6">
    <source>
        <dbReference type="PROSITE" id="PS51350"/>
    </source>
</evidence>
<dbReference type="PANTHER" id="PTHR33705:SF1">
    <property type="entry name" value="PHOSPHOCARRIER PROTEIN HPR"/>
    <property type="match status" value="1"/>
</dbReference>
<evidence type="ECO:0000256" key="2">
    <source>
        <dbReference type="ARBA" id="ARBA00020422"/>
    </source>
</evidence>
<dbReference type="EMBL" id="CP067089">
    <property type="protein sequence ID" value="QQO10919.1"/>
    <property type="molecule type" value="Genomic_DNA"/>
</dbReference>
<dbReference type="Pfam" id="PF00381">
    <property type="entry name" value="PTS-HPr"/>
    <property type="match status" value="1"/>
</dbReference>
<keyword evidence="8" id="KW-1185">Reference proteome</keyword>
<gene>
    <name evidence="7" type="ORF">JFL75_08380</name>
</gene>